<evidence type="ECO:0000256" key="2">
    <source>
        <dbReference type="SAM" id="Phobius"/>
    </source>
</evidence>
<feature type="transmembrane region" description="Helical" evidence="2">
    <location>
        <begin position="148"/>
        <end position="168"/>
    </location>
</feature>
<evidence type="ECO:0000313" key="3">
    <source>
        <dbReference type="EMBL" id="BDI31835.1"/>
    </source>
</evidence>
<proteinExistence type="predicted"/>
<dbReference type="KEGG" id="ccot:CCAX7_38860"/>
<gene>
    <name evidence="3" type="ORF">CCAX7_38860</name>
</gene>
<keyword evidence="2" id="KW-0812">Transmembrane</keyword>
<feature type="compositionally biased region" description="Polar residues" evidence="1">
    <location>
        <begin position="1"/>
        <end position="11"/>
    </location>
</feature>
<feature type="region of interest" description="Disordered" evidence="1">
    <location>
        <begin position="1"/>
        <end position="21"/>
    </location>
</feature>
<feature type="transmembrane region" description="Helical" evidence="2">
    <location>
        <begin position="367"/>
        <end position="385"/>
    </location>
</feature>
<dbReference type="OrthoDB" id="9785091at2"/>
<dbReference type="Proteomes" id="UP000287394">
    <property type="component" value="Chromosome"/>
</dbReference>
<keyword evidence="2" id="KW-1133">Transmembrane helix</keyword>
<keyword evidence="4" id="KW-1185">Reference proteome</keyword>
<name>A0A402D3R3_9BACT</name>
<evidence type="ECO:0000256" key="1">
    <source>
        <dbReference type="SAM" id="MobiDB-lite"/>
    </source>
</evidence>
<keyword evidence="2" id="KW-0472">Membrane</keyword>
<dbReference type="EMBL" id="AP025739">
    <property type="protein sequence ID" value="BDI31835.1"/>
    <property type="molecule type" value="Genomic_DNA"/>
</dbReference>
<feature type="transmembrane region" description="Helical" evidence="2">
    <location>
        <begin position="312"/>
        <end position="333"/>
    </location>
</feature>
<accession>A0A402D3R3</accession>
<feature type="transmembrane region" description="Helical" evidence="2">
    <location>
        <begin position="223"/>
        <end position="239"/>
    </location>
</feature>
<feature type="transmembrane region" description="Helical" evidence="2">
    <location>
        <begin position="188"/>
        <end position="216"/>
    </location>
</feature>
<feature type="transmembrane region" description="Helical" evidence="2">
    <location>
        <begin position="273"/>
        <end position="292"/>
    </location>
</feature>
<organism evidence="3 4">
    <name type="scientific">Capsulimonas corticalis</name>
    <dbReference type="NCBI Taxonomy" id="2219043"/>
    <lineage>
        <taxon>Bacteria</taxon>
        <taxon>Bacillati</taxon>
        <taxon>Armatimonadota</taxon>
        <taxon>Armatimonadia</taxon>
        <taxon>Capsulimonadales</taxon>
        <taxon>Capsulimonadaceae</taxon>
        <taxon>Capsulimonas</taxon>
    </lineage>
</organism>
<sequence>MPKLTMSNSGDTPEITPDAASNRTERRLVGAMIAAALFLTSFSALLGYALVPPGMQFVGSAYNIDDFNVYLSWLHQTTDGQFFQHNLFTTDPQPSLLFSFLFSLMGLIARVTHLPLAIVLHLTRIAGGWGLLWLAYRFITLCFPKDRVARLASLGFLCFSSGLGWMHWSQWSDKNPPGAPIDAFQPEAYTFLSLYLSPLFTVSTLLILGTLYGLLLSFRTGRMRYASIAGLCGFVLGNIHSYDVFHIAAAWGLFLVVWTIWKRGRAVARVWAHAVWALALTMPTTLYIYYIYRTNAVFNERAHSLTLSPPLWQYVLGYGLVFFLAVCALVLAWRYSRAKSRLADAIGMPAPRGEAGTFWGWSNGTTLMFVACWAVAGLCVIHLPFNFQRKMLMGEHIPLCILAGWAASTLTQQLAPRARYAVVSLLVLLTFPSNALFLVRDANHLQVNSSETSQWPFLNANYLAVADWLTRNTPQGAAIAMSPIEALYLPGMTGRTVWAGHWSETPHYGETIQAFTRFSGSETADSDRRDFLKSTRAQYLVYPKDVSKMAYTTHSGQTRTFTDFAASPPPYLIPVYSNDGYAVFQIDLAK</sequence>
<feature type="transmembrane region" description="Helical" evidence="2">
    <location>
        <begin position="28"/>
        <end position="51"/>
    </location>
</feature>
<reference evidence="3 4" key="1">
    <citation type="journal article" date="2019" name="Int. J. Syst. Evol. Microbiol.">
        <title>Capsulimonas corticalis gen. nov., sp. nov., an aerobic capsulated bacterium, of a novel bacterial order, Capsulimonadales ord. nov., of the class Armatimonadia of the phylum Armatimonadetes.</title>
        <authorList>
            <person name="Li J."/>
            <person name="Kudo C."/>
            <person name="Tonouchi A."/>
        </authorList>
    </citation>
    <scope>NUCLEOTIDE SEQUENCE [LARGE SCALE GENOMIC DNA]</scope>
    <source>
        <strain evidence="3 4">AX-7</strain>
    </source>
</reference>
<feature type="transmembrane region" description="Helical" evidence="2">
    <location>
        <begin position="118"/>
        <end position="136"/>
    </location>
</feature>
<dbReference type="AlphaFoldDB" id="A0A402D3R3"/>
<protein>
    <submittedName>
        <fullName evidence="3">Uncharacterized protein</fullName>
    </submittedName>
</protein>
<evidence type="ECO:0000313" key="4">
    <source>
        <dbReference type="Proteomes" id="UP000287394"/>
    </source>
</evidence>
<dbReference type="RefSeq" id="WP_125206263.1">
    <property type="nucleotide sequence ID" value="NZ_AP025739.1"/>
</dbReference>
<feature type="transmembrane region" description="Helical" evidence="2">
    <location>
        <begin position="245"/>
        <end position="261"/>
    </location>
</feature>